<reference evidence="2 3" key="1">
    <citation type="submission" date="2016-11" db="EMBL/GenBank/DDBJ databases">
        <title>Study of marine rhodopsin-containing bacteria.</title>
        <authorList>
            <person name="Yoshizawa S."/>
            <person name="Kumagai Y."/>
            <person name="Kogure K."/>
        </authorList>
    </citation>
    <scope>NUCLEOTIDE SEQUENCE [LARGE SCALE GENOMIC DNA]</scope>
    <source>
        <strain evidence="2 3">SG-29</strain>
    </source>
</reference>
<dbReference type="AlphaFoldDB" id="A0A259U0I9"/>
<proteinExistence type="predicted"/>
<dbReference type="OrthoDB" id="1525112at2"/>
<evidence type="ECO:0000256" key="1">
    <source>
        <dbReference type="SAM" id="MobiDB-lite"/>
    </source>
</evidence>
<evidence type="ECO:0000313" key="3">
    <source>
        <dbReference type="Proteomes" id="UP000216446"/>
    </source>
</evidence>
<dbReference type="EMBL" id="MQWB01000001">
    <property type="protein sequence ID" value="OZC03460.1"/>
    <property type="molecule type" value="Genomic_DNA"/>
</dbReference>
<dbReference type="InParanoid" id="A0A259U0I9"/>
<name>A0A259U0I9_9BACT</name>
<protein>
    <submittedName>
        <fullName evidence="2">Uncharacterized protein</fullName>
    </submittedName>
</protein>
<accession>A0A259U0I9</accession>
<organism evidence="2 3">
    <name type="scientific">Rubricoccus marinus</name>
    <dbReference type="NCBI Taxonomy" id="716817"/>
    <lineage>
        <taxon>Bacteria</taxon>
        <taxon>Pseudomonadati</taxon>
        <taxon>Rhodothermota</taxon>
        <taxon>Rhodothermia</taxon>
        <taxon>Rhodothermales</taxon>
        <taxon>Rubricoccaceae</taxon>
        <taxon>Rubricoccus</taxon>
    </lineage>
</organism>
<comment type="caution">
    <text evidence="2">The sequence shown here is derived from an EMBL/GenBank/DDBJ whole genome shotgun (WGS) entry which is preliminary data.</text>
</comment>
<sequence>MVRSTFTPPCGFDITTTTVESGRGLAAIAYWGYRAVVHPDGSFFLHETYYDEREGILGIAREKARPCGDHIGDVRDVLSQMAEGLGEPPLRYTDYDRGVPESASGDGAGGSAPGIA</sequence>
<feature type="compositionally biased region" description="Gly residues" evidence="1">
    <location>
        <begin position="106"/>
        <end position="116"/>
    </location>
</feature>
<feature type="region of interest" description="Disordered" evidence="1">
    <location>
        <begin position="88"/>
        <end position="116"/>
    </location>
</feature>
<dbReference type="RefSeq" id="WP_094548846.1">
    <property type="nucleotide sequence ID" value="NZ_MQWB01000001.1"/>
</dbReference>
<gene>
    <name evidence="2" type="ORF">BSZ36_10995</name>
</gene>
<dbReference type="Proteomes" id="UP000216446">
    <property type="component" value="Unassembled WGS sequence"/>
</dbReference>
<evidence type="ECO:0000313" key="2">
    <source>
        <dbReference type="EMBL" id="OZC03460.1"/>
    </source>
</evidence>
<keyword evidence="3" id="KW-1185">Reference proteome</keyword>